<dbReference type="GO" id="GO:0005516">
    <property type="term" value="F:calmodulin binding"/>
    <property type="evidence" value="ECO:0007669"/>
    <property type="project" value="InterPro"/>
</dbReference>
<dbReference type="InterPro" id="IPR038209">
    <property type="entry name" value="CKK_dom_sf"/>
</dbReference>
<dbReference type="Pfam" id="PF08683">
    <property type="entry name" value="CAMSAP_CKK"/>
    <property type="match status" value="1"/>
</dbReference>
<dbReference type="InterPro" id="IPR011033">
    <property type="entry name" value="PRC_barrel-like_sf"/>
</dbReference>
<evidence type="ECO:0000313" key="3">
    <source>
        <dbReference type="EMBL" id="KAF0728140.1"/>
    </source>
</evidence>
<dbReference type="EMBL" id="VJMJ01000181">
    <property type="protein sequence ID" value="KAF0728140.1"/>
    <property type="molecule type" value="Genomic_DNA"/>
</dbReference>
<dbReference type="InterPro" id="IPR014797">
    <property type="entry name" value="CKK_CAMSAP"/>
</dbReference>
<comment type="caution">
    <text evidence="3">The sequence shown here is derived from an EMBL/GenBank/DDBJ whole genome shotgun (WGS) entry which is preliminary data.</text>
</comment>
<feature type="compositionally biased region" description="Basic and acidic residues" evidence="1">
    <location>
        <begin position="1"/>
        <end position="20"/>
    </location>
</feature>
<gene>
    <name evidence="3" type="ORF">Ae201684_013966</name>
</gene>
<evidence type="ECO:0000259" key="2">
    <source>
        <dbReference type="PROSITE" id="PS51508"/>
    </source>
</evidence>
<dbReference type="Gene3D" id="3.10.20.360">
    <property type="entry name" value="CKK domain"/>
    <property type="match status" value="1"/>
</dbReference>
<dbReference type="VEuPathDB" id="FungiDB:AeMF1_018804"/>
<evidence type="ECO:0000256" key="1">
    <source>
        <dbReference type="SAM" id="MobiDB-lite"/>
    </source>
</evidence>
<dbReference type="PANTHER" id="PTHR21595">
    <property type="entry name" value="PATRONIN"/>
    <property type="match status" value="1"/>
</dbReference>
<reference evidence="3 4" key="1">
    <citation type="submission" date="2019-07" db="EMBL/GenBank/DDBJ databases">
        <title>Genomics analysis of Aphanomyces spp. identifies a new class of oomycete effector associated with host adaptation.</title>
        <authorList>
            <person name="Gaulin E."/>
        </authorList>
    </citation>
    <scope>NUCLEOTIDE SEQUENCE [LARGE SCALE GENOMIC DNA]</scope>
    <source>
        <strain evidence="3 4">ATCC 201684</strain>
    </source>
</reference>
<organism evidence="3 4">
    <name type="scientific">Aphanomyces euteiches</name>
    <dbReference type="NCBI Taxonomy" id="100861"/>
    <lineage>
        <taxon>Eukaryota</taxon>
        <taxon>Sar</taxon>
        <taxon>Stramenopiles</taxon>
        <taxon>Oomycota</taxon>
        <taxon>Saprolegniomycetes</taxon>
        <taxon>Saprolegniales</taxon>
        <taxon>Verrucalvaceae</taxon>
        <taxon>Aphanomyces</taxon>
    </lineage>
</organism>
<protein>
    <recommendedName>
        <fullName evidence="2">CKK domain-containing protein</fullName>
    </recommendedName>
</protein>
<dbReference type="PROSITE" id="PS51508">
    <property type="entry name" value="CKK"/>
    <property type="match status" value="1"/>
</dbReference>
<sequence>MELREKKLRQLQERKDKPKAESGAAGTTKKGELKPLSNRQLIHNAIETNLLAGTACEPERIRVLQALFDHPGDNFLVTFKGSVQDMKMTFKGLYALDKDSVYKVYGQGPADLDVTMVKQFFRYNSGKKAFVPVSTRSFTIKTDGAALNDDCFKRKKVQDLF</sequence>
<accession>A0A6G0WLE1</accession>
<dbReference type="SMART" id="SM01051">
    <property type="entry name" value="CAMSAP_CKK"/>
    <property type="match status" value="1"/>
</dbReference>
<dbReference type="AlphaFoldDB" id="A0A6G0WLE1"/>
<name>A0A6G0WLE1_9STRA</name>
<evidence type="ECO:0000313" key="4">
    <source>
        <dbReference type="Proteomes" id="UP000481153"/>
    </source>
</evidence>
<feature type="domain" description="CKK" evidence="2">
    <location>
        <begin position="26"/>
        <end position="161"/>
    </location>
</feature>
<keyword evidence="4" id="KW-1185">Reference proteome</keyword>
<dbReference type="InterPro" id="IPR032940">
    <property type="entry name" value="CAMSAP"/>
</dbReference>
<proteinExistence type="predicted"/>
<feature type="region of interest" description="Disordered" evidence="1">
    <location>
        <begin position="1"/>
        <end position="33"/>
    </location>
</feature>
<dbReference type="SUPFAM" id="SSF50346">
    <property type="entry name" value="PRC-barrel domain"/>
    <property type="match status" value="1"/>
</dbReference>
<dbReference type="Proteomes" id="UP000481153">
    <property type="component" value="Unassembled WGS sequence"/>
</dbReference>
<dbReference type="PANTHER" id="PTHR21595:SF0">
    <property type="entry name" value="PATRONIN"/>
    <property type="match status" value="1"/>
</dbReference>
<dbReference type="GO" id="GO:0008017">
    <property type="term" value="F:microtubule binding"/>
    <property type="evidence" value="ECO:0007669"/>
    <property type="project" value="InterPro"/>
</dbReference>